<dbReference type="eggNOG" id="ENOG502RVHE">
    <property type="taxonomic scope" value="Eukaryota"/>
</dbReference>
<protein>
    <recommendedName>
        <fullName evidence="3">HAT C-terminal dimerisation domain-containing protein</fullName>
    </recommendedName>
</protein>
<dbReference type="OrthoDB" id="10060990at2759"/>
<accession>A0A1X7VYU1</accession>
<dbReference type="InParanoid" id="A0A1X7VYU1"/>
<feature type="region of interest" description="Disordered" evidence="1">
    <location>
        <begin position="171"/>
        <end position="221"/>
    </location>
</feature>
<dbReference type="PANTHER" id="PTHR46880:SF5">
    <property type="entry name" value="DUF4371 DOMAIN-CONTAINING PROTEIN"/>
    <property type="match status" value="1"/>
</dbReference>
<dbReference type="EnsemblMetazoa" id="Aqu2.1.44669_001">
    <property type="protein sequence ID" value="Aqu2.1.44669_001"/>
    <property type="gene ID" value="Aqu2.1.44669"/>
</dbReference>
<evidence type="ECO:0000313" key="2">
    <source>
        <dbReference type="EnsemblMetazoa" id="Aqu2.1.44669_001"/>
    </source>
</evidence>
<evidence type="ECO:0000256" key="1">
    <source>
        <dbReference type="SAM" id="MobiDB-lite"/>
    </source>
</evidence>
<feature type="compositionally biased region" description="Basic residues" evidence="1">
    <location>
        <begin position="171"/>
        <end position="182"/>
    </location>
</feature>
<sequence>MAWSDLKLMRDIVFVLRTQGWEKAVEENDSKEAITRLTERFATPLEATAADVGQIAYEFHAVFHYAIEFISLSTLDYKAVWWEIFHSPSAGEWCNILILVKILFSLPASNGKLERVFSQVNSVKSEKRTLLLNETLNDLLVLTSDQTPLNEYSSDNAIDLWWSDKSRRPNQRKRKAYKKKRCSQPLPTTSSTPTRSTEELPHVVLSSESENDETNSDTSTCILDEWDTWMNDS</sequence>
<proteinExistence type="predicted"/>
<feature type="compositionally biased region" description="Low complexity" evidence="1">
    <location>
        <begin position="183"/>
        <end position="195"/>
    </location>
</feature>
<dbReference type="AlphaFoldDB" id="A0A1X7VYU1"/>
<dbReference type="PANTHER" id="PTHR46880">
    <property type="entry name" value="RAS-ASSOCIATING DOMAIN-CONTAINING PROTEIN"/>
    <property type="match status" value="1"/>
</dbReference>
<evidence type="ECO:0008006" key="3">
    <source>
        <dbReference type="Google" id="ProtNLM"/>
    </source>
</evidence>
<reference evidence="2" key="1">
    <citation type="submission" date="2017-05" db="UniProtKB">
        <authorList>
            <consortium name="EnsemblMetazoa"/>
        </authorList>
    </citation>
    <scope>IDENTIFICATION</scope>
</reference>
<name>A0A1X7VYU1_AMPQE</name>
<organism evidence="2">
    <name type="scientific">Amphimedon queenslandica</name>
    <name type="common">Sponge</name>
    <dbReference type="NCBI Taxonomy" id="400682"/>
    <lineage>
        <taxon>Eukaryota</taxon>
        <taxon>Metazoa</taxon>
        <taxon>Porifera</taxon>
        <taxon>Demospongiae</taxon>
        <taxon>Heteroscleromorpha</taxon>
        <taxon>Haplosclerida</taxon>
        <taxon>Niphatidae</taxon>
        <taxon>Amphimedon</taxon>
    </lineage>
</organism>